<protein>
    <submittedName>
        <fullName evidence="1">23844_t:CDS:1</fullName>
    </submittedName>
</protein>
<sequence>MEIRLVSNVWNIKKKREEKAAITLSNTKENAIDIENITTTIYKALIMMDNTDENLDSNCGFYFESAINLNTLIEEIPLEIEQGQYEQYLVNRIVKLVEHGDELASKNKKHSDISKQRNTGTYLNQYKCEGLFSISIDIVNKYAKLYQDIISKKLDGFENLTVDQLLLSEKDYKVILDLDEPIHVFSFLTGFFNQLLCETIMVDATYNTNQLKYELYALMTIVDRTGFPLSYCFIEAKKENELKEVKIILSDKDFTQISSGMAIWKNAEIQLCKWHVRRAIEQKLSSQYNGSSPHYNSAIAHQQFFLEATLRKEILEHSDIRFHRHMLIPTADKEFITTSKEIWLRATNEIFQYCYRHNLFHPTTDVLCYVIIDRMLPKLLHRYNLFVNGRILPSWRKDFKAEWKKLANRQEIWKIHFFIKFNEIISTYEAQQTVWELIKNNLPSISTNFAIESLMIDYEEIEDNLGLEECDSNTSDEETTNNKANELKIILEKVIIVCNIHNLFLIYQI</sequence>
<evidence type="ECO:0000313" key="2">
    <source>
        <dbReference type="Proteomes" id="UP000789901"/>
    </source>
</evidence>
<evidence type="ECO:0000313" key="1">
    <source>
        <dbReference type="EMBL" id="CAG8787770.1"/>
    </source>
</evidence>
<dbReference type="EMBL" id="CAJVQB010018479">
    <property type="protein sequence ID" value="CAG8787770.1"/>
    <property type="molecule type" value="Genomic_DNA"/>
</dbReference>
<comment type="caution">
    <text evidence="1">The sequence shown here is derived from an EMBL/GenBank/DDBJ whole genome shotgun (WGS) entry which is preliminary data.</text>
</comment>
<organism evidence="1 2">
    <name type="scientific">Gigaspora margarita</name>
    <dbReference type="NCBI Taxonomy" id="4874"/>
    <lineage>
        <taxon>Eukaryota</taxon>
        <taxon>Fungi</taxon>
        <taxon>Fungi incertae sedis</taxon>
        <taxon>Mucoromycota</taxon>
        <taxon>Glomeromycotina</taxon>
        <taxon>Glomeromycetes</taxon>
        <taxon>Diversisporales</taxon>
        <taxon>Gigasporaceae</taxon>
        <taxon>Gigaspora</taxon>
    </lineage>
</organism>
<reference evidence="1 2" key="1">
    <citation type="submission" date="2021-06" db="EMBL/GenBank/DDBJ databases">
        <authorList>
            <person name="Kallberg Y."/>
            <person name="Tangrot J."/>
            <person name="Rosling A."/>
        </authorList>
    </citation>
    <scope>NUCLEOTIDE SEQUENCE [LARGE SCALE GENOMIC DNA]</scope>
    <source>
        <strain evidence="1 2">120-4 pot B 10/14</strain>
    </source>
</reference>
<proteinExistence type="predicted"/>
<name>A0ABN7VND6_GIGMA</name>
<accession>A0ABN7VND6</accession>
<dbReference type="Proteomes" id="UP000789901">
    <property type="component" value="Unassembled WGS sequence"/>
</dbReference>
<keyword evidence="2" id="KW-1185">Reference proteome</keyword>
<gene>
    <name evidence="1" type="ORF">GMARGA_LOCUS20731</name>
</gene>